<feature type="region of interest" description="Disordered" evidence="1">
    <location>
        <begin position="238"/>
        <end position="257"/>
    </location>
</feature>
<feature type="compositionally biased region" description="Polar residues" evidence="1">
    <location>
        <begin position="248"/>
        <end position="257"/>
    </location>
</feature>
<protein>
    <submittedName>
        <fullName evidence="2">Uncharacterized protein</fullName>
    </submittedName>
</protein>
<reference evidence="2 3" key="1">
    <citation type="submission" date="2016-10" db="EMBL/GenBank/DDBJ databases">
        <authorList>
            <person name="de Groot N.N."/>
        </authorList>
    </citation>
    <scope>NUCLEOTIDE SEQUENCE [LARGE SCALE GENOMIC DNA]</scope>
    <source>
        <strain evidence="2 3">VTM2R47</strain>
    </source>
</reference>
<organism evidence="2 3">
    <name type="scientific">Streptococcus gallolyticus</name>
    <dbReference type="NCBI Taxonomy" id="315405"/>
    <lineage>
        <taxon>Bacteria</taxon>
        <taxon>Bacillati</taxon>
        <taxon>Bacillota</taxon>
        <taxon>Bacilli</taxon>
        <taxon>Lactobacillales</taxon>
        <taxon>Streptococcaceae</taxon>
        <taxon>Streptococcus</taxon>
    </lineage>
</organism>
<accession>A0A1H9V840</accession>
<sequence length="1133" mass="122447">MLLTIHDANLNQVASIDNDKSDTLNYFDDTWTRDLETGSSTFEFSIYKKSLKSDTAYKKAYNYLNERAFVSFVYKGQTYLFNVMTVEEDETTIQCYCENLNLELINEYANPYKAEKAMSFVEYCNAMDLLNMTKLTVGRNEISDYRRTLEWEGQDTKLARLLSLANKFDAEIDFETILNDDSSLKSFKVNIYHENDDTHQGVGRVRSDIRLTYGKNLKSITRKIDKTGIFNMIVPTSSSTVEDDTQDSGETSAKTVTTTNADGSITKTTTKKASDGTTVQTKVTTKVVENTDGSKVTTVRTEKSDGSITEKVTTKSANGNTDTVTKTIREATKENAETVDEYITIAGLPDWELKNDDGIVEFYKKGEALYAPISMQLYPSTFTSGTQSDQWIRHDMSFDVDSDTKLETEALKQLKASAYPALTYTIKGYIDADIGDTLSLNDEGFVPALLLTARVSNQKLSFTEPSKNETTLANFRALESGLTDDIQSRLEELIESSKPYTIRVASTNGTTFKNGEGESAITATLVKGSKTVSADVTWRWALDGNVTVGMQYLAKAENINDTAVLTVSAYIGNDEVATTEITLTNVNDGKGGVKGDDGVGIDYVSNYYLATAQLNSVEALGDNLLVNADTFNDWVSVSGGDGTATVIDIDDAPLEDVTKAIRVVDNTTGNKDLRYKNALALSVGETYTISCFARKASDSSTSSVTLLMRSWTTNDTNRKLSTSVSHTDWQFYSFTFTADVVNNSIQFGQTGAGIIEICAPRLTQTQTAFGWTSATQVITESQRYLWHYRVEHYTNNTSKATAPAIIGVYGNKGDSGKDGVAGKDGVGLKATAITYAIASSGTTAPTSGWSANVPSLTKGKYLWTKTVWTYTDSTSETGYSATYIAKDGNDGDDGLPGKDGVGIKSTTITYASSTSGTTKPTSGWSSAIPSVSAGNYLWTKTVWAYTDNTSETGYSVAKMGDTGASGKDGKDGADGTGIKSTAITYASSTSGTTPPTSGWSSTIPSVSAGSYLWCRTVLTLTDGKTQTSYAVGMMGLQGIQGAKGDQGIQGPKGADGKTQYTHIAYADNATGGGFSQTDQTKAYIGMYQDFTAADSTDPTKYRWSKWKGSDGAQGIAGKAGADGKTPYIHFAFA</sequence>
<evidence type="ECO:0000313" key="3">
    <source>
        <dbReference type="Proteomes" id="UP000182712"/>
    </source>
</evidence>
<name>A0A1H9V840_9STRE</name>
<dbReference type="RefSeq" id="WP_074628224.1">
    <property type="nucleotide sequence ID" value="NZ_FOGM01000021.1"/>
</dbReference>
<evidence type="ECO:0000313" key="2">
    <source>
        <dbReference type="EMBL" id="SES18020.1"/>
    </source>
</evidence>
<dbReference type="Gene3D" id="2.60.120.260">
    <property type="entry name" value="Galactose-binding domain-like"/>
    <property type="match status" value="1"/>
</dbReference>
<proteinExistence type="predicted"/>
<dbReference type="SUPFAM" id="SSF49785">
    <property type="entry name" value="Galactose-binding domain-like"/>
    <property type="match status" value="1"/>
</dbReference>
<dbReference type="InterPro" id="IPR008979">
    <property type="entry name" value="Galactose-bd-like_sf"/>
</dbReference>
<dbReference type="Gene3D" id="1.20.5.320">
    <property type="entry name" value="6-Phosphogluconate Dehydrogenase, domain 3"/>
    <property type="match status" value="1"/>
</dbReference>
<gene>
    <name evidence="2" type="ORF">SAMN04487840_1211</name>
</gene>
<evidence type="ECO:0000256" key="1">
    <source>
        <dbReference type="SAM" id="MobiDB-lite"/>
    </source>
</evidence>
<feature type="non-terminal residue" evidence="2">
    <location>
        <position position="1133"/>
    </location>
</feature>
<dbReference type="PANTHER" id="PTHR24637">
    <property type="entry name" value="COLLAGEN"/>
    <property type="match status" value="1"/>
</dbReference>
<dbReference type="Proteomes" id="UP000182712">
    <property type="component" value="Unassembled WGS sequence"/>
</dbReference>
<dbReference type="AlphaFoldDB" id="A0A1H9V840"/>
<dbReference type="EMBL" id="FOGM01000021">
    <property type="protein sequence ID" value="SES18020.1"/>
    <property type="molecule type" value="Genomic_DNA"/>
</dbReference>